<dbReference type="RefSeq" id="WP_012127511.1">
    <property type="nucleotide sequence ID" value="NC_009783.1"/>
</dbReference>
<dbReference type="AlphaFoldDB" id="A7MTH1"/>
<organism evidence="4 5">
    <name type="scientific">Vibrio campbellii (strain ATCC BAA-1116)</name>
    <dbReference type="NCBI Taxonomy" id="2902295"/>
    <lineage>
        <taxon>Bacteria</taxon>
        <taxon>Pseudomonadati</taxon>
        <taxon>Pseudomonadota</taxon>
        <taxon>Gammaproteobacteria</taxon>
        <taxon>Vibrionales</taxon>
        <taxon>Vibrionaceae</taxon>
        <taxon>Vibrio</taxon>
    </lineage>
</organism>
<evidence type="ECO:0000256" key="1">
    <source>
        <dbReference type="ARBA" id="ARBA00022908"/>
    </source>
</evidence>
<evidence type="ECO:0000313" key="5">
    <source>
        <dbReference type="Proteomes" id="UP000008152"/>
    </source>
</evidence>
<dbReference type="InterPro" id="IPR024456">
    <property type="entry name" value="Integrase_catalytic_putative"/>
</dbReference>
<reference evidence="4 5" key="1">
    <citation type="submission" date="2007-08" db="EMBL/GenBank/DDBJ databases">
        <authorList>
            <consortium name="The Vibrio harveyi Genome Sequencing Project"/>
            <person name="Bassler B."/>
            <person name="Clifton S.W."/>
            <person name="Fulton L."/>
            <person name="Delehaunty K."/>
            <person name="Fronick C."/>
            <person name="Harrison M."/>
            <person name="Markivic C."/>
            <person name="Fulton R."/>
            <person name="Tin-Wollam A.-M."/>
            <person name="Shah N."/>
            <person name="Pepin K."/>
            <person name="Nash W."/>
            <person name="Thiruvilangam P."/>
            <person name="Bhonagiri V."/>
            <person name="Waters C."/>
            <person name="Tu K.C."/>
            <person name="Irgon J."/>
            <person name="Wilson R.K."/>
        </authorList>
    </citation>
    <scope>NUCLEOTIDE SEQUENCE [LARGE SCALE GENOMIC DNA]</scope>
    <source>
        <strain evidence="5">ATCC BAA-1116 / BB120</strain>
    </source>
</reference>
<protein>
    <recommendedName>
        <fullName evidence="3">Core-binding (CB) domain-containing protein</fullName>
    </recommendedName>
</protein>
<dbReference type="GO" id="GO:0015074">
    <property type="term" value="P:DNA integration"/>
    <property type="evidence" value="ECO:0007669"/>
    <property type="project" value="UniProtKB-KW"/>
</dbReference>
<evidence type="ECO:0000313" key="4">
    <source>
        <dbReference type="EMBL" id="ABU70653.1"/>
    </source>
</evidence>
<dbReference type="InterPro" id="IPR011010">
    <property type="entry name" value="DNA_brk_join_enz"/>
</dbReference>
<gene>
    <name evidence="4" type="ordered locus">VIBHAR_01684</name>
</gene>
<name>A7MTH1_VIBC1</name>
<dbReference type="GO" id="GO:0003677">
    <property type="term" value="F:DNA binding"/>
    <property type="evidence" value="ECO:0007669"/>
    <property type="project" value="UniProtKB-UniRule"/>
</dbReference>
<keyword evidence="2" id="KW-0238">DNA-binding</keyword>
<dbReference type="InterPro" id="IPR025269">
    <property type="entry name" value="SAM-like_dom"/>
</dbReference>
<proteinExistence type="predicted"/>
<keyword evidence="1" id="KW-0229">DNA integration</keyword>
<dbReference type="Pfam" id="PF13102">
    <property type="entry name" value="Phage_int_SAM_5"/>
    <property type="match status" value="1"/>
</dbReference>
<dbReference type="PATRIC" id="fig|338187.25.peg.986"/>
<dbReference type="Proteomes" id="UP000008152">
    <property type="component" value="Chromosome I"/>
</dbReference>
<feature type="domain" description="Core-binding (CB)" evidence="3">
    <location>
        <begin position="29"/>
        <end position="116"/>
    </location>
</feature>
<sequence length="337" mass="38066">MQKKSYIGHLTNTPRDFSKPNFNLGSRDMAKALVNASFENQGGIVTNTHRARLPAIKHFIDFIKSTTSIKRLNEVEKRHVQSFGEFLKDNVQEDVFSSATARDYLSHVNRSLAQARGDEKCVINATRDLCFTPKSGIANEDRSVSEELHAKVLANVTPEVSFVMQLQRLFGLRFREAALLDATKVLEALHQGSVPMLVRGTKGGQPRPLADISDERYQLLLRVAEFQHSLDHDSLVPSHLSLKAFQSYAWRQTKLVDAKYASHGERKYWACKTYFNAMNVPCPVQASIAHGKAHHQYIAQVLNITESEAKQRDQLVRFKISKLLGHHRISITNSYLG</sequence>
<dbReference type="EMBL" id="CP000789">
    <property type="protein sequence ID" value="ABU70653.1"/>
    <property type="molecule type" value="Genomic_DNA"/>
</dbReference>
<dbReference type="Pfam" id="PF12835">
    <property type="entry name" value="Integrase_1"/>
    <property type="match status" value="1"/>
</dbReference>
<dbReference type="KEGG" id="vha:VIBHAR_01684"/>
<dbReference type="PROSITE" id="PS51900">
    <property type="entry name" value="CB"/>
    <property type="match status" value="1"/>
</dbReference>
<dbReference type="InterPro" id="IPR044068">
    <property type="entry name" value="CB"/>
</dbReference>
<evidence type="ECO:0000256" key="2">
    <source>
        <dbReference type="PROSITE-ProRule" id="PRU01248"/>
    </source>
</evidence>
<accession>A7MTH1</accession>
<evidence type="ECO:0000259" key="3">
    <source>
        <dbReference type="PROSITE" id="PS51900"/>
    </source>
</evidence>
<dbReference type="SUPFAM" id="SSF56349">
    <property type="entry name" value="DNA breaking-rejoining enzymes"/>
    <property type="match status" value="1"/>
</dbReference>